<dbReference type="Gramene" id="mRNA:HanXRQr2_Chr10g0418901">
    <property type="protein sequence ID" value="CDS:HanXRQr2_Chr10g0418901.1"/>
    <property type="gene ID" value="HanXRQr2_Chr10g0418901"/>
</dbReference>
<organism evidence="2 3">
    <name type="scientific">Helianthus annuus</name>
    <name type="common">Common sunflower</name>
    <dbReference type="NCBI Taxonomy" id="4232"/>
    <lineage>
        <taxon>Eukaryota</taxon>
        <taxon>Viridiplantae</taxon>
        <taxon>Streptophyta</taxon>
        <taxon>Embryophyta</taxon>
        <taxon>Tracheophyta</taxon>
        <taxon>Spermatophyta</taxon>
        <taxon>Magnoliopsida</taxon>
        <taxon>eudicotyledons</taxon>
        <taxon>Gunneridae</taxon>
        <taxon>Pentapetalae</taxon>
        <taxon>asterids</taxon>
        <taxon>campanulids</taxon>
        <taxon>Asterales</taxon>
        <taxon>Asteraceae</taxon>
        <taxon>Asteroideae</taxon>
        <taxon>Heliantheae alliance</taxon>
        <taxon>Heliantheae</taxon>
        <taxon>Helianthus</taxon>
    </lineage>
</organism>
<proteinExistence type="predicted"/>
<keyword evidence="3" id="KW-1185">Reference proteome</keyword>
<evidence type="ECO:0000313" key="3">
    <source>
        <dbReference type="Proteomes" id="UP000215914"/>
    </source>
</evidence>
<dbReference type="EMBL" id="MNCJ02000325">
    <property type="protein sequence ID" value="KAF5784615.1"/>
    <property type="molecule type" value="Genomic_DNA"/>
</dbReference>
<dbReference type="AlphaFoldDB" id="A0A9K3HUM2"/>
<gene>
    <name evidence="2" type="ORF">HanXRQr2_Chr10g0418901</name>
</gene>
<dbReference type="Proteomes" id="UP000215914">
    <property type="component" value="Unassembled WGS sequence"/>
</dbReference>
<accession>A0A9K3HUM2</accession>
<name>A0A9K3HUM2_HELAN</name>
<evidence type="ECO:0000256" key="1">
    <source>
        <dbReference type="SAM" id="Phobius"/>
    </source>
</evidence>
<evidence type="ECO:0000313" key="2">
    <source>
        <dbReference type="EMBL" id="KAF5784615.1"/>
    </source>
</evidence>
<protein>
    <submittedName>
        <fullName evidence="2">Uncharacterized protein</fullName>
    </submittedName>
</protein>
<keyword evidence="1" id="KW-0812">Transmembrane</keyword>
<sequence>MLHIIKFVSILLTEFLILYIIFMLQNDIEQICLLMQFSFLTHMIMFKPKKSGILRSKKDIIKWLFIKSLPTKISISMCIYRPFVVRHYITAKECIAPHSAAQYHYDGGYGG</sequence>
<feature type="transmembrane region" description="Helical" evidence="1">
    <location>
        <begin position="7"/>
        <end position="22"/>
    </location>
</feature>
<comment type="caution">
    <text evidence="2">The sequence shown here is derived from an EMBL/GenBank/DDBJ whole genome shotgun (WGS) entry which is preliminary data.</text>
</comment>
<keyword evidence="1" id="KW-0472">Membrane</keyword>
<reference evidence="2" key="1">
    <citation type="journal article" date="2017" name="Nature">
        <title>The sunflower genome provides insights into oil metabolism, flowering and Asterid evolution.</title>
        <authorList>
            <person name="Badouin H."/>
            <person name="Gouzy J."/>
            <person name="Grassa C.J."/>
            <person name="Murat F."/>
            <person name="Staton S.E."/>
            <person name="Cottret L."/>
            <person name="Lelandais-Briere C."/>
            <person name="Owens G.L."/>
            <person name="Carrere S."/>
            <person name="Mayjonade B."/>
            <person name="Legrand L."/>
            <person name="Gill N."/>
            <person name="Kane N.C."/>
            <person name="Bowers J.E."/>
            <person name="Hubner S."/>
            <person name="Bellec A."/>
            <person name="Berard A."/>
            <person name="Berges H."/>
            <person name="Blanchet N."/>
            <person name="Boniface M.C."/>
            <person name="Brunel D."/>
            <person name="Catrice O."/>
            <person name="Chaidir N."/>
            <person name="Claudel C."/>
            <person name="Donnadieu C."/>
            <person name="Faraut T."/>
            <person name="Fievet G."/>
            <person name="Helmstetter N."/>
            <person name="King M."/>
            <person name="Knapp S.J."/>
            <person name="Lai Z."/>
            <person name="Le Paslier M.C."/>
            <person name="Lippi Y."/>
            <person name="Lorenzon L."/>
            <person name="Mandel J.R."/>
            <person name="Marage G."/>
            <person name="Marchand G."/>
            <person name="Marquand E."/>
            <person name="Bret-Mestries E."/>
            <person name="Morien E."/>
            <person name="Nambeesan S."/>
            <person name="Nguyen T."/>
            <person name="Pegot-Espagnet P."/>
            <person name="Pouilly N."/>
            <person name="Raftis F."/>
            <person name="Sallet E."/>
            <person name="Schiex T."/>
            <person name="Thomas J."/>
            <person name="Vandecasteele C."/>
            <person name="Vares D."/>
            <person name="Vear F."/>
            <person name="Vautrin S."/>
            <person name="Crespi M."/>
            <person name="Mangin B."/>
            <person name="Burke J.M."/>
            <person name="Salse J."/>
            <person name="Munos S."/>
            <person name="Vincourt P."/>
            <person name="Rieseberg L.H."/>
            <person name="Langlade N.B."/>
        </authorList>
    </citation>
    <scope>NUCLEOTIDE SEQUENCE</scope>
    <source>
        <tissue evidence="2">Leaves</tissue>
    </source>
</reference>
<keyword evidence="1" id="KW-1133">Transmembrane helix</keyword>
<reference evidence="2" key="2">
    <citation type="submission" date="2020-06" db="EMBL/GenBank/DDBJ databases">
        <title>Helianthus annuus Genome sequencing and assembly Release 2.</title>
        <authorList>
            <person name="Gouzy J."/>
            <person name="Langlade N."/>
            <person name="Munos S."/>
        </authorList>
    </citation>
    <scope>NUCLEOTIDE SEQUENCE</scope>
    <source>
        <tissue evidence="2">Leaves</tissue>
    </source>
</reference>